<sequence>MEPINVLTSKAMPLPLPNIDTDQIIPKQFLKRIERTGYGDFLFYDWRYNLDVPDDVSPNRDFVLNKPEYQGAEILIAEKNFGCGSSREHAAWAIFQYGFRVVIAPTFADIFFSNAGKNGIILVRLSEEDVTALMTHCTEDTNNKVTVNLEAQTVTDEHGFSAHFDIDPFRKYCLLNGLDDIGLTLRHVDALNDFEAKHDNEFWSAPKTAA</sequence>
<evidence type="ECO:0000256" key="10">
    <source>
        <dbReference type="HAMAP-Rule" id="MF_01031"/>
    </source>
</evidence>
<dbReference type="UniPathway" id="UPA00048">
    <property type="reaction ID" value="UER00071"/>
</dbReference>
<dbReference type="OrthoDB" id="9777465at2"/>
<keyword evidence="6 10" id="KW-0432">Leucine biosynthesis</keyword>
<dbReference type="SUPFAM" id="SSF52016">
    <property type="entry name" value="LeuD/IlvD-like"/>
    <property type="match status" value="1"/>
</dbReference>
<dbReference type="Pfam" id="PF00694">
    <property type="entry name" value="Aconitase_C"/>
    <property type="match status" value="1"/>
</dbReference>
<dbReference type="InterPro" id="IPR015928">
    <property type="entry name" value="Aconitase/3IPM_dehydase_swvl"/>
</dbReference>
<dbReference type="PANTHER" id="PTHR43345:SF5">
    <property type="entry name" value="3-ISOPROPYLMALATE DEHYDRATASE SMALL SUBUNIT"/>
    <property type="match status" value="1"/>
</dbReference>
<dbReference type="Proteomes" id="UP000182427">
    <property type="component" value="Chromosome I"/>
</dbReference>
<name>A0A1G7LGE5_9BACT</name>
<accession>A0A1G7LGE5</accession>
<keyword evidence="9 10" id="KW-0100">Branched-chain amino acid biosynthesis</keyword>
<dbReference type="NCBIfam" id="TIGR00171">
    <property type="entry name" value="leuD"/>
    <property type="match status" value="1"/>
</dbReference>
<keyword evidence="13" id="KW-1185">Reference proteome</keyword>
<dbReference type="InterPro" id="IPR000573">
    <property type="entry name" value="AconitaseA/IPMdHydase_ssu_swvl"/>
</dbReference>
<evidence type="ECO:0000256" key="1">
    <source>
        <dbReference type="ARBA" id="ARBA00000491"/>
    </source>
</evidence>
<dbReference type="InterPro" id="IPR050075">
    <property type="entry name" value="LeuD"/>
</dbReference>
<gene>
    <name evidence="10" type="primary">leuD</name>
    <name evidence="12" type="ORF">SAMN05444167_2527</name>
</gene>
<dbReference type="PANTHER" id="PTHR43345">
    <property type="entry name" value="3-ISOPROPYLMALATE DEHYDRATASE SMALL SUBUNIT 2-RELATED-RELATED"/>
    <property type="match status" value="1"/>
</dbReference>
<evidence type="ECO:0000256" key="5">
    <source>
        <dbReference type="ARBA" id="ARBA00011271"/>
    </source>
</evidence>
<feature type="domain" description="Aconitase A/isopropylmalate dehydratase small subunit swivel" evidence="11">
    <location>
        <begin position="8"/>
        <end position="127"/>
    </location>
</feature>
<comment type="pathway">
    <text evidence="3 10">Amino-acid biosynthesis; L-leucine biosynthesis; L-leucine from 3-methyl-2-oxobutanoate: step 2/4.</text>
</comment>
<dbReference type="Gene3D" id="3.20.19.10">
    <property type="entry name" value="Aconitase, domain 4"/>
    <property type="match status" value="1"/>
</dbReference>
<proteinExistence type="inferred from homology"/>
<dbReference type="GO" id="GO:0009316">
    <property type="term" value="C:3-isopropylmalate dehydratase complex"/>
    <property type="evidence" value="ECO:0007669"/>
    <property type="project" value="InterPro"/>
</dbReference>
<protein>
    <recommendedName>
        <fullName evidence="10">3-isopropylmalate dehydratase small subunit</fullName>
        <ecNumber evidence="10">4.2.1.33</ecNumber>
    </recommendedName>
    <alternativeName>
        <fullName evidence="10">Alpha-IPM isomerase</fullName>
        <shortName evidence="10">IPMI</shortName>
    </alternativeName>
    <alternativeName>
        <fullName evidence="10">Isopropylmalate isomerase</fullName>
    </alternativeName>
</protein>
<evidence type="ECO:0000256" key="2">
    <source>
        <dbReference type="ARBA" id="ARBA00002695"/>
    </source>
</evidence>
<dbReference type="RefSeq" id="WP_083345451.1">
    <property type="nucleotide sequence ID" value="NZ_LT629690.1"/>
</dbReference>
<dbReference type="EMBL" id="LT629690">
    <property type="protein sequence ID" value="SDF48446.1"/>
    <property type="molecule type" value="Genomic_DNA"/>
</dbReference>
<dbReference type="InterPro" id="IPR004431">
    <property type="entry name" value="3-IsopropMal_deHydase_ssu"/>
</dbReference>
<evidence type="ECO:0000256" key="4">
    <source>
        <dbReference type="ARBA" id="ARBA00009845"/>
    </source>
</evidence>
<dbReference type="InterPro" id="IPR033940">
    <property type="entry name" value="IPMI_Swivel"/>
</dbReference>
<comment type="catalytic activity">
    <reaction evidence="1 10">
        <text>(2R,3S)-3-isopropylmalate = (2S)-2-isopropylmalate</text>
        <dbReference type="Rhea" id="RHEA:32287"/>
        <dbReference type="ChEBI" id="CHEBI:1178"/>
        <dbReference type="ChEBI" id="CHEBI:35121"/>
        <dbReference type="EC" id="4.2.1.33"/>
    </reaction>
</comment>
<evidence type="ECO:0000256" key="8">
    <source>
        <dbReference type="ARBA" id="ARBA00023239"/>
    </source>
</evidence>
<organism evidence="12 13">
    <name type="scientific">Terriglobus roseus</name>
    <dbReference type="NCBI Taxonomy" id="392734"/>
    <lineage>
        <taxon>Bacteria</taxon>
        <taxon>Pseudomonadati</taxon>
        <taxon>Acidobacteriota</taxon>
        <taxon>Terriglobia</taxon>
        <taxon>Terriglobales</taxon>
        <taxon>Acidobacteriaceae</taxon>
        <taxon>Terriglobus</taxon>
    </lineage>
</organism>
<dbReference type="GO" id="GO:0003861">
    <property type="term" value="F:3-isopropylmalate dehydratase activity"/>
    <property type="evidence" value="ECO:0007669"/>
    <property type="project" value="UniProtKB-UniRule"/>
</dbReference>
<dbReference type="NCBIfam" id="NF002458">
    <property type="entry name" value="PRK01641.1"/>
    <property type="match status" value="1"/>
</dbReference>
<evidence type="ECO:0000259" key="11">
    <source>
        <dbReference type="Pfam" id="PF00694"/>
    </source>
</evidence>
<evidence type="ECO:0000256" key="6">
    <source>
        <dbReference type="ARBA" id="ARBA00022430"/>
    </source>
</evidence>
<evidence type="ECO:0000313" key="12">
    <source>
        <dbReference type="EMBL" id="SDF48446.1"/>
    </source>
</evidence>
<dbReference type="AlphaFoldDB" id="A0A1G7LGE5"/>
<evidence type="ECO:0000256" key="3">
    <source>
        <dbReference type="ARBA" id="ARBA00004729"/>
    </source>
</evidence>
<evidence type="ECO:0000313" key="13">
    <source>
        <dbReference type="Proteomes" id="UP000182427"/>
    </source>
</evidence>
<comment type="similarity">
    <text evidence="4 10">Belongs to the LeuD family. LeuD type 1 subfamily.</text>
</comment>
<comment type="function">
    <text evidence="2 10">Catalyzes the isomerization between 2-isopropylmalate and 3-isopropylmalate, via the formation of 2-isopropylmaleate.</text>
</comment>
<reference evidence="13" key="1">
    <citation type="submission" date="2016-10" db="EMBL/GenBank/DDBJ databases">
        <authorList>
            <person name="Varghese N."/>
            <person name="Submissions S."/>
        </authorList>
    </citation>
    <scope>NUCLEOTIDE SEQUENCE [LARGE SCALE GENOMIC DNA]</scope>
    <source>
        <strain evidence="13">GAS232</strain>
    </source>
</reference>
<dbReference type="HAMAP" id="MF_01031">
    <property type="entry name" value="LeuD_type1"/>
    <property type="match status" value="1"/>
</dbReference>
<dbReference type="EC" id="4.2.1.33" evidence="10"/>
<keyword evidence="8 10" id="KW-0456">Lyase</keyword>
<keyword evidence="7 10" id="KW-0028">Amino-acid biosynthesis</keyword>
<dbReference type="FunFam" id="3.20.19.10:FF:000003">
    <property type="entry name" value="3-isopropylmalate dehydratase small subunit"/>
    <property type="match status" value="1"/>
</dbReference>
<dbReference type="CDD" id="cd01577">
    <property type="entry name" value="IPMI_Swivel"/>
    <property type="match status" value="1"/>
</dbReference>
<evidence type="ECO:0000256" key="7">
    <source>
        <dbReference type="ARBA" id="ARBA00022605"/>
    </source>
</evidence>
<dbReference type="GO" id="GO:0009098">
    <property type="term" value="P:L-leucine biosynthetic process"/>
    <property type="evidence" value="ECO:0007669"/>
    <property type="project" value="UniProtKB-UniRule"/>
</dbReference>
<comment type="subunit">
    <text evidence="5 10">Heterodimer of LeuC and LeuD.</text>
</comment>
<evidence type="ECO:0000256" key="9">
    <source>
        <dbReference type="ARBA" id="ARBA00023304"/>
    </source>
</evidence>